<evidence type="ECO:0000256" key="1">
    <source>
        <dbReference type="SAM" id="MobiDB-lite"/>
    </source>
</evidence>
<dbReference type="GO" id="GO:0005829">
    <property type="term" value="C:cytosol"/>
    <property type="evidence" value="ECO:0007669"/>
    <property type="project" value="UniProtKB-ARBA"/>
</dbReference>
<reference evidence="3 5" key="1">
    <citation type="submission" date="2016-01" db="EMBL/GenBank/DDBJ databases">
        <title>Whole genome sequencing of Myroides marinus L41.</title>
        <authorList>
            <person name="Hong K.W."/>
        </authorList>
    </citation>
    <scope>NUCLEOTIDE SEQUENCE [LARGE SCALE GENOMIC DNA]</scope>
    <source>
        <strain evidence="3 5">L41</strain>
    </source>
</reference>
<gene>
    <name evidence="3" type="ORF">AV926_13175</name>
    <name evidence="4" type="ORF">SAMN04488018_103108</name>
</gene>
<dbReference type="EMBL" id="FNYS01000003">
    <property type="protein sequence ID" value="SEI69600.1"/>
    <property type="molecule type" value="Genomic_DNA"/>
</dbReference>
<feature type="domain" description="CSD" evidence="2">
    <location>
        <begin position="81"/>
        <end position="141"/>
    </location>
</feature>
<evidence type="ECO:0000313" key="3">
    <source>
        <dbReference type="EMBL" id="KZE77993.1"/>
    </source>
</evidence>
<accession>A0A163XJS7</accession>
<feature type="compositionally biased region" description="Basic and acidic residues" evidence="1">
    <location>
        <begin position="17"/>
        <end position="35"/>
    </location>
</feature>
<dbReference type="SMART" id="SM00357">
    <property type="entry name" value="CSP"/>
    <property type="match status" value="1"/>
</dbReference>
<dbReference type="GO" id="GO:0003676">
    <property type="term" value="F:nucleic acid binding"/>
    <property type="evidence" value="ECO:0007669"/>
    <property type="project" value="InterPro"/>
</dbReference>
<keyword evidence="5" id="KW-1185">Reference proteome</keyword>
<evidence type="ECO:0000313" key="5">
    <source>
        <dbReference type="Proteomes" id="UP000076630"/>
    </source>
</evidence>
<evidence type="ECO:0000313" key="6">
    <source>
        <dbReference type="Proteomes" id="UP000183077"/>
    </source>
</evidence>
<dbReference type="SUPFAM" id="SSF50249">
    <property type="entry name" value="Nucleic acid-binding proteins"/>
    <property type="match status" value="1"/>
</dbReference>
<reference evidence="4 6" key="2">
    <citation type="submission" date="2016-10" db="EMBL/GenBank/DDBJ databases">
        <authorList>
            <person name="de Groot N.N."/>
        </authorList>
    </citation>
    <scope>NUCLEOTIDE SEQUENCE [LARGE SCALE GENOMIC DNA]</scope>
    <source>
        <strain evidence="4 6">DSM 23048</strain>
    </source>
</reference>
<dbReference type="GeneID" id="82256234"/>
<dbReference type="PROSITE" id="PS51857">
    <property type="entry name" value="CSD_2"/>
    <property type="match status" value="1"/>
</dbReference>
<name>A0A163XJS7_9FLAO</name>
<dbReference type="Gene3D" id="2.40.50.140">
    <property type="entry name" value="Nucleic acid-binding proteins"/>
    <property type="match status" value="1"/>
</dbReference>
<organism evidence="3 5">
    <name type="scientific">Myroides marinus</name>
    <dbReference type="NCBI Taxonomy" id="703342"/>
    <lineage>
        <taxon>Bacteria</taxon>
        <taxon>Pseudomonadati</taxon>
        <taxon>Bacteroidota</taxon>
        <taxon>Flavobacteriia</taxon>
        <taxon>Flavobacteriales</taxon>
        <taxon>Flavobacteriaceae</taxon>
        <taxon>Myroides</taxon>
    </lineage>
</organism>
<evidence type="ECO:0000313" key="4">
    <source>
        <dbReference type="EMBL" id="SEI69600.1"/>
    </source>
</evidence>
<dbReference type="RefSeq" id="WP_038987287.1">
    <property type="nucleotide sequence ID" value="NZ_FNYS01000003.1"/>
</dbReference>
<feature type="region of interest" description="Disordered" evidence="1">
    <location>
        <begin position="1"/>
        <end position="35"/>
    </location>
</feature>
<evidence type="ECO:0000259" key="2">
    <source>
        <dbReference type="PROSITE" id="PS51857"/>
    </source>
</evidence>
<dbReference type="InterPro" id="IPR012340">
    <property type="entry name" value="NA-bd_OB-fold"/>
</dbReference>
<sequence>MADSFSKKENNKKKAQKRQEKALKKEERKLNNNKGKDLEDMLVYVDYNGNLTSVPPEEQDIEAAKRELEERLAAASAPDTECTGVITYFSSKGFGFITEDDSKENIFVHSSQSNQPLQQGDKVTFKKERTPRGLSAIEVNKISNT</sequence>
<dbReference type="InterPro" id="IPR002059">
    <property type="entry name" value="CSP_DNA-bd"/>
</dbReference>
<dbReference type="Proteomes" id="UP000183077">
    <property type="component" value="Unassembled WGS sequence"/>
</dbReference>
<protein>
    <submittedName>
        <fullName evidence="4">Cold shock protein, CspA family</fullName>
    </submittedName>
    <submittedName>
        <fullName evidence="3">Cold-shock protein</fullName>
    </submittedName>
</protein>
<dbReference type="Proteomes" id="UP000076630">
    <property type="component" value="Unassembled WGS sequence"/>
</dbReference>
<dbReference type="AlphaFoldDB" id="A0A163XJS7"/>
<dbReference type="EMBL" id="LQNU01000066">
    <property type="protein sequence ID" value="KZE77993.1"/>
    <property type="molecule type" value="Genomic_DNA"/>
</dbReference>
<dbReference type="OrthoDB" id="1493235at2"/>
<dbReference type="Pfam" id="PF00313">
    <property type="entry name" value="CSD"/>
    <property type="match status" value="1"/>
</dbReference>
<dbReference type="CDD" id="cd04458">
    <property type="entry name" value="CSP_CDS"/>
    <property type="match status" value="1"/>
</dbReference>
<proteinExistence type="predicted"/>
<dbReference type="InterPro" id="IPR011129">
    <property type="entry name" value="CSD"/>
</dbReference>